<dbReference type="EMBL" id="EF370397">
    <property type="protein sequence ID" value="ABN45752.1"/>
    <property type="molecule type" value="Genomic_DNA"/>
</dbReference>
<dbReference type="SUPFAM" id="SSF56954">
    <property type="entry name" value="Outer membrane efflux proteins (OEP)"/>
    <property type="match status" value="1"/>
</dbReference>
<dbReference type="SMR" id="A3FEM5"/>
<evidence type="ECO:0000256" key="6">
    <source>
        <dbReference type="ARBA" id="ARBA00023237"/>
    </source>
</evidence>
<accession>A3FEM5</accession>
<evidence type="ECO:0000256" key="5">
    <source>
        <dbReference type="ARBA" id="ARBA00023139"/>
    </source>
</evidence>
<evidence type="ECO:0000256" key="9">
    <source>
        <dbReference type="SAM" id="MobiDB-lite"/>
    </source>
</evidence>
<dbReference type="GO" id="GO:0015562">
    <property type="term" value="F:efflux transmembrane transporter activity"/>
    <property type="evidence" value="ECO:0007669"/>
    <property type="project" value="InterPro"/>
</dbReference>
<evidence type="ECO:0000256" key="8">
    <source>
        <dbReference type="RuleBase" id="RU362097"/>
    </source>
</evidence>
<reference evidence="10" key="2">
    <citation type="submission" date="2007-01" db="EMBL/GenBank/DDBJ databases">
        <authorList>
            <person name="Kang H."/>
            <person name="Gross D.C."/>
        </authorList>
    </citation>
    <scope>NUCLEOTIDE SEQUENCE</scope>
    <source>
        <strain evidence="10">B301D</strain>
    </source>
</reference>
<keyword evidence="2 8" id="KW-1134">Transmembrane beta strand</keyword>
<gene>
    <name evidence="10" type="primary">pseA</name>
</gene>
<evidence type="ECO:0000256" key="7">
    <source>
        <dbReference type="ARBA" id="ARBA00023288"/>
    </source>
</evidence>
<dbReference type="Gene3D" id="2.20.200.10">
    <property type="entry name" value="Outer membrane efflux proteins (OEP)"/>
    <property type="match status" value="1"/>
</dbReference>
<comment type="subcellular location">
    <subcellularLocation>
        <location evidence="8">Cell outer membrane</location>
        <topology evidence="8">Lipid-anchor</topology>
    </subcellularLocation>
</comment>
<dbReference type="GO" id="GO:0009279">
    <property type="term" value="C:cell outer membrane"/>
    <property type="evidence" value="ECO:0007669"/>
    <property type="project" value="UniProtKB-SubCell"/>
</dbReference>
<keyword evidence="4 8" id="KW-0472">Membrane</keyword>
<evidence type="ECO:0000256" key="3">
    <source>
        <dbReference type="ARBA" id="ARBA00022692"/>
    </source>
</evidence>
<evidence type="ECO:0000256" key="2">
    <source>
        <dbReference type="ARBA" id="ARBA00022452"/>
    </source>
</evidence>
<comment type="similarity">
    <text evidence="1 8">Belongs to the outer membrane factor (OMF) (TC 1.B.17) family.</text>
</comment>
<evidence type="ECO:0000313" key="10">
    <source>
        <dbReference type="EMBL" id="ABN45752.1"/>
    </source>
</evidence>
<dbReference type="NCBIfam" id="TIGR01845">
    <property type="entry name" value="outer_NodT"/>
    <property type="match status" value="1"/>
</dbReference>
<proteinExistence type="inferred from homology"/>
<reference evidence="10" key="1">
    <citation type="journal article" date="2005" name="Appl. Environ. Microbiol.">
        <title>Characterization of a resistance-nodulation-cell division transporter system associated with the syr-syp genomic island of Pseudomonas syringae pv. syringae.</title>
        <authorList>
            <person name="Kang H."/>
            <person name="Gross D.C."/>
        </authorList>
    </citation>
    <scope>NUCLEOTIDE SEQUENCE</scope>
    <source>
        <strain evidence="10">B301D</strain>
    </source>
</reference>
<keyword evidence="7 8" id="KW-0449">Lipoprotein</keyword>
<dbReference type="PANTHER" id="PTHR30203">
    <property type="entry name" value="OUTER MEMBRANE CATION EFFLUX PROTEIN"/>
    <property type="match status" value="1"/>
</dbReference>
<dbReference type="AlphaFoldDB" id="A3FEM5"/>
<sequence length="518" mass="56006">MHATKGIYGAVRNLATTLLIVRILAPLLPFSRRHCSGIFESFMSIGKPAGHFLLSTLLVSLLSGCTLGPDYQLPAVKVASQWHAPLPHGASMVGLQDWWQQFNDPALATLLRMAQADSPSLDKALARIAQARATLDGSVADRLPQVSGGVSKSRAGIRQSGVRQSGKTSGATLDASWELDLFGKLRRTDEASRNLLEARVNDWHDARVSLAAEVGDDFVQYRGCQMLVNAYRDQAQSQEQTARLARVSFQAGFTAAADSSLSDASAASSNATLIKQQGECDVLLKSLVELTGSNEDQVREVLSHNPARLPQPALLDVREIPANLLRQRPDLASSERELAAANAKIGAAQADRLPSLSLVGSFEVGTTTGVFSREWSLGPQLTVPLFDAGKRRAAVDSARADYDSALATYRQTLRTAVMEVEQALVRLDAARRSQASTQRASEGYEASFQATDRNWQAGNASLLDREEARRSALSAEIELITVQQNQVRYWIALYKALGGGWQDSREGLAGETPKRGGV</sequence>
<keyword evidence="3 8" id="KW-0812">Transmembrane</keyword>
<keyword evidence="6" id="KW-0998">Cell outer membrane</keyword>
<name>A3FEM5_PSESY</name>
<protein>
    <submittedName>
        <fullName evidence="10">PseA</fullName>
    </submittedName>
</protein>
<feature type="region of interest" description="Disordered" evidence="9">
    <location>
        <begin position="146"/>
        <end position="169"/>
    </location>
</feature>
<dbReference type="InterPro" id="IPR003423">
    <property type="entry name" value="OMP_efflux"/>
</dbReference>
<evidence type="ECO:0000256" key="4">
    <source>
        <dbReference type="ARBA" id="ARBA00023136"/>
    </source>
</evidence>
<evidence type="ECO:0000256" key="1">
    <source>
        <dbReference type="ARBA" id="ARBA00007613"/>
    </source>
</evidence>
<dbReference type="Gene3D" id="1.20.1600.10">
    <property type="entry name" value="Outer membrane efflux proteins (OEP)"/>
    <property type="match status" value="1"/>
</dbReference>
<dbReference type="Pfam" id="PF02321">
    <property type="entry name" value="OEP"/>
    <property type="match status" value="2"/>
</dbReference>
<keyword evidence="5 8" id="KW-0564">Palmitate</keyword>
<dbReference type="InterPro" id="IPR010131">
    <property type="entry name" value="MdtP/NodT-like"/>
</dbReference>
<dbReference type="PANTHER" id="PTHR30203:SF30">
    <property type="entry name" value="OUTER MEMBRANE PROTEIN-RELATED"/>
    <property type="match status" value="1"/>
</dbReference>
<organism evidence="10">
    <name type="scientific">Pseudomonas syringae pv. syringae</name>
    <dbReference type="NCBI Taxonomy" id="321"/>
    <lineage>
        <taxon>Bacteria</taxon>
        <taxon>Pseudomonadati</taxon>
        <taxon>Pseudomonadota</taxon>
        <taxon>Gammaproteobacteria</taxon>
        <taxon>Pseudomonadales</taxon>
        <taxon>Pseudomonadaceae</taxon>
        <taxon>Pseudomonas</taxon>
        <taxon>Pseudomonas syringae</taxon>
    </lineage>
</organism>